<dbReference type="SUPFAM" id="SSF55874">
    <property type="entry name" value="ATPase domain of HSP90 chaperone/DNA topoisomerase II/histidine kinase"/>
    <property type="match status" value="1"/>
</dbReference>
<sequence>MQIQTFQFELDQQLNIKSFSPAFAKICSQLCENKPLLEAFTLLTPKIPVSKQFLTMFNGQLVTICPTGNTNFVFGGAFYQIPTGYYFIGYPQLTEMGKLAEMGLSLTDFVNHDPINFYIGTLQLKESMYEDVRKLNKDLKASAEHLESLVDQRTKELLQSEKMASIGTLAAGVAHEINNPIGFLLSNLSSLDAYMQSIIPLVTALSKLSPEDKNQIENLTQSSINWDDLAFMSEDIPPLIHESVDGARRVSKTVAGLRSFAHPSDSTQDRMSVQSAINLAISLVNNELKHNAALHYEPGDDCYVNGNLTELSQVFVNLLVNAVQAIEKNGVIDIDIEETDNTVQVRVRDNGCGIPAKNIDKLFQPFFTTKEIGAGTGLGLAISHGIIESHNGEITIDSEVGKGTCFIITLPAADTLD</sequence>
<dbReference type="InterPro" id="IPR003661">
    <property type="entry name" value="HisK_dim/P_dom"/>
</dbReference>
<evidence type="ECO:0000256" key="3">
    <source>
        <dbReference type="ARBA" id="ARBA00022553"/>
    </source>
</evidence>
<feature type="domain" description="Histidine kinase" evidence="4">
    <location>
        <begin position="172"/>
        <end position="414"/>
    </location>
</feature>
<dbReference type="EC" id="2.7.13.3" evidence="2"/>
<dbReference type="PANTHER" id="PTHR43065">
    <property type="entry name" value="SENSOR HISTIDINE KINASE"/>
    <property type="match status" value="1"/>
</dbReference>
<dbReference type="InterPro" id="IPR003594">
    <property type="entry name" value="HATPase_dom"/>
</dbReference>
<comment type="caution">
    <text evidence="5">The sequence shown here is derived from an EMBL/GenBank/DDBJ whole genome shotgun (WGS) entry which is preliminary data.</text>
</comment>
<evidence type="ECO:0000313" key="5">
    <source>
        <dbReference type="EMBL" id="NDW23265.1"/>
    </source>
</evidence>
<dbReference type="GO" id="GO:0000155">
    <property type="term" value="F:phosphorelay sensor kinase activity"/>
    <property type="evidence" value="ECO:0007669"/>
    <property type="project" value="InterPro"/>
</dbReference>
<reference evidence="5 6" key="1">
    <citation type="submission" date="2020-01" db="EMBL/GenBank/DDBJ databases">
        <title>Genomes of bacteria type strains.</title>
        <authorList>
            <person name="Chen J."/>
            <person name="Zhu S."/>
            <person name="Yang J."/>
        </authorList>
    </citation>
    <scope>NUCLEOTIDE SEQUENCE [LARGE SCALE GENOMIC DNA]</scope>
    <source>
        <strain evidence="5 6">LMG 22958</strain>
    </source>
</reference>
<dbReference type="InterPro" id="IPR042463">
    <property type="entry name" value="HNOB_dom_associated_sf"/>
</dbReference>
<comment type="catalytic activity">
    <reaction evidence="1">
        <text>ATP + protein L-histidine = ADP + protein N-phospho-L-histidine.</text>
        <dbReference type="EC" id="2.7.13.3"/>
    </reaction>
</comment>
<dbReference type="InterPro" id="IPR005467">
    <property type="entry name" value="His_kinase_dom"/>
</dbReference>
<evidence type="ECO:0000313" key="6">
    <source>
        <dbReference type="Proteomes" id="UP000478837"/>
    </source>
</evidence>
<evidence type="ECO:0000259" key="4">
    <source>
        <dbReference type="PROSITE" id="PS50109"/>
    </source>
</evidence>
<dbReference type="Pfam" id="PF02518">
    <property type="entry name" value="HATPase_c"/>
    <property type="match status" value="1"/>
</dbReference>
<name>A0A6L9MZ35_9ALTE</name>
<dbReference type="PROSITE" id="PS50109">
    <property type="entry name" value="HIS_KIN"/>
    <property type="match status" value="1"/>
</dbReference>
<dbReference type="PANTHER" id="PTHR43065:SF50">
    <property type="entry name" value="HISTIDINE KINASE"/>
    <property type="match status" value="1"/>
</dbReference>
<accession>A0A6L9MZ35</accession>
<dbReference type="Gene3D" id="1.10.287.130">
    <property type="match status" value="1"/>
</dbReference>
<keyword evidence="6" id="KW-1185">Reference proteome</keyword>
<dbReference type="SMART" id="SM00387">
    <property type="entry name" value="HATPase_c"/>
    <property type="match status" value="1"/>
</dbReference>
<dbReference type="AlphaFoldDB" id="A0A6L9MZ35"/>
<organism evidence="5 6">
    <name type="scientific">Alteromonas hispanica</name>
    <dbReference type="NCBI Taxonomy" id="315421"/>
    <lineage>
        <taxon>Bacteria</taxon>
        <taxon>Pseudomonadati</taxon>
        <taxon>Pseudomonadota</taxon>
        <taxon>Gammaproteobacteria</taxon>
        <taxon>Alteromonadales</taxon>
        <taxon>Alteromonadaceae</taxon>
        <taxon>Alteromonas/Salinimonas group</taxon>
        <taxon>Alteromonas</taxon>
    </lineage>
</organism>
<evidence type="ECO:0000256" key="2">
    <source>
        <dbReference type="ARBA" id="ARBA00012438"/>
    </source>
</evidence>
<dbReference type="CDD" id="cd00082">
    <property type="entry name" value="HisKA"/>
    <property type="match status" value="1"/>
</dbReference>
<proteinExistence type="predicted"/>
<gene>
    <name evidence="5" type="ORF">GTW09_17255</name>
</gene>
<dbReference type="RefSeq" id="WP_163112858.1">
    <property type="nucleotide sequence ID" value="NZ_JAAAWP010000017.1"/>
</dbReference>
<dbReference type="Gene3D" id="3.30.450.260">
    <property type="entry name" value="Haem NO binding associated domain"/>
    <property type="match status" value="1"/>
</dbReference>
<dbReference type="PRINTS" id="PR00344">
    <property type="entry name" value="BCTRLSENSOR"/>
</dbReference>
<keyword evidence="3" id="KW-0597">Phosphoprotein</keyword>
<dbReference type="InterPro" id="IPR036890">
    <property type="entry name" value="HATPase_C_sf"/>
</dbReference>
<dbReference type="Proteomes" id="UP000478837">
    <property type="component" value="Unassembled WGS sequence"/>
</dbReference>
<dbReference type="EMBL" id="JAAAWP010000017">
    <property type="protein sequence ID" value="NDW23265.1"/>
    <property type="molecule type" value="Genomic_DNA"/>
</dbReference>
<dbReference type="Gene3D" id="3.30.565.10">
    <property type="entry name" value="Histidine kinase-like ATPase, C-terminal domain"/>
    <property type="match status" value="1"/>
</dbReference>
<evidence type="ECO:0000256" key="1">
    <source>
        <dbReference type="ARBA" id="ARBA00000085"/>
    </source>
</evidence>
<protein>
    <recommendedName>
        <fullName evidence="2">histidine kinase</fullName>
        <ecNumber evidence="2">2.7.13.3</ecNumber>
    </recommendedName>
</protein>
<dbReference type="InterPro" id="IPR004358">
    <property type="entry name" value="Sig_transdc_His_kin-like_C"/>
</dbReference>